<dbReference type="InterPro" id="IPR023996">
    <property type="entry name" value="TonB-dep_OMP_SusC/RagA"/>
</dbReference>
<dbReference type="OrthoDB" id="9768177at2"/>
<evidence type="ECO:0000256" key="7">
    <source>
        <dbReference type="PROSITE-ProRule" id="PRU01360"/>
    </source>
</evidence>
<dbReference type="Proteomes" id="UP000192796">
    <property type="component" value="Unassembled WGS sequence"/>
</dbReference>
<dbReference type="Gene3D" id="2.170.130.10">
    <property type="entry name" value="TonB-dependent receptor, plug domain"/>
    <property type="match status" value="1"/>
</dbReference>
<dbReference type="SUPFAM" id="SSF56935">
    <property type="entry name" value="Porins"/>
    <property type="match status" value="1"/>
</dbReference>
<dbReference type="AlphaFoldDB" id="A0A1V9G043"/>
<gene>
    <name evidence="10" type="ORF">A3860_21305</name>
</gene>
<feature type="domain" description="TonB-dependent receptor plug" evidence="9">
    <location>
        <begin position="120"/>
        <end position="228"/>
    </location>
</feature>
<evidence type="ECO:0000256" key="1">
    <source>
        <dbReference type="ARBA" id="ARBA00004571"/>
    </source>
</evidence>
<reference evidence="10 11" key="1">
    <citation type="submission" date="2016-03" db="EMBL/GenBank/DDBJ databases">
        <title>Niastella vici sp. nov., isolated from farmland soil.</title>
        <authorList>
            <person name="Chen L."/>
            <person name="Wang D."/>
            <person name="Yang S."/>
            <person name="Wang G."/>
        </authorList>
    </citation>
    <scope>NUCLEOTIDE SEQUENCE [LARGE SCALE GENOMIC DNA]</scope>
    <source>
        <strain evidence="10 11">DJ57</strain>
    </source>
</reference>
<keyword evidence="8" id="KW-0732">Signal</keyword>
<dbReference type="Pfam" id="PF07715">
    <property type="entry name" value="Plug"/>
    <property type="match status" value="1"/>
</dbReference>
<proteinExistence type="inferred from homology"/>
<evidence type="ECO:0000256" key="4">
    <source>
        <dbReference type="ARBA" id="ARBA00022692"/>
    </source>
</evidence>
<dbReference type="InterPro" id="IPR039426">
    <property type="entry name" value="TonB-dep_rcpt-like"/>
</dbReference>
<protein>
    <submittedName>
        <fullName evidence="10">SusC/RagA family protein</fullName>
    </submittedName>
</protein>
<evidence type="ECO:0000259" key="9">
    <source>
        <dbReference type="Pfam" id="PF07715"/>
    </source>
</evidence>
<dbReference type="InterPro" id="IPR008969">
    <property type="entry name" value="CarboxyPept-like_regulatory"/>
</dbReference>
<dbReference type="GO" id="GO:0009279">
    <property type="term" value="C:cell outer membrane"/>
    <property type="evidence" value="ECO:0007669"/>
    <property type="project" value="UniProtKB-SubCell"/>
</dbReference>
<keyword evidence="5 7" id="KW-0472">Membrane</keyword>
<feature type="signal peptide" evidence="8">
    <location>
        <begin position="1"/>
        <end position="26"/>
    </location>
</feature>
<dbReference type="InterPro" id="IPR012910">
    <property type="entry name" value="Plug_dom"/>
</dbReference>
<evidence type="ECO:0000313" key="10">
    <source>
        <dbReference type="EMBL" id="OQP63963.1"/>
    </source>
</evidence>
<organism evidence="10 11">
    <name type="scientific">Niastella vici</name>
    <dbReference type="NCBI Taxonomy" id="1703345"/>
    <lineage>
        <taxon>Bacteria</taxon>
        <taxon>Pseudomonadati</taxon>
        <taxon>Bacteroidota</taxon>
        <taxon>Chitinophagia</taxon>
        <taxon>Chitinophagales</taxon>
        <taxon>Chitinophagaceae</taxon>
        <taxon>Niastella</taxon>
    </lineage>
</organism>
<dbReference type="Gene3D" id="2.60.40.1120">
    <property type="entry name" value="Carboxypeptidase-like, regulatory domain"/>
    <property type="match status" value="1"/>
</dbReference>
<dbReference type="InterPro" id="IPR036942">
    <property type="entry name" value="Beta-barrel_TonB_sf"/>
</dbReference>
<comment type="subcellular location">
    <subcellularLocation>
        <location evidence="1 7">Cell outer membrane</location>
        <topology evidence="1 7">Multi-pass membrane protein</topology>
    </subcellularLocation>
</comment>
<feature type="chain" id="PRO_5012099430" evidence="8">
    <location>
        <begin position="27"/>
        <end position="1037"/>
    </location>
</feature>
<keyword evidence="6 7" id="KW-0998">Cell outer membrane</keyword>
<evidence type="ECO:0000313" key="11">
    <source>
        <dbReference type="Proteomes" id="UP000192796"/>
    </source>
</evidence>
<comment type="similarity">
    <text evidence="7">Belongs to the TonB-dependent receptor family.</text>
</comment>
<dbReference type="EMBL" id="LVYD01000043">
    <property type="protein sequence ID" value="OQP63963.1"/>
    <property type="molecule type" value="Genomic_DNA"/>
</dbReference>
<dbReference type="Gene3D" id="2.40.170.20">
    <property type="entry name" value="TonB-dependent receptor, beta-barrel domain"/>
    <property type="match status" value="1"/>
</dbReference>
<sequence>MKNSIAAKRNALLISLLNLFAIFSFAQNNFPVTGKITDNAGIPLQGVTVQIKGTSIATATSKDGAFSLNAPSGSSVLIFSSIGFISKEVPIDNKGQVNLALSPADNPMDQVVVIGYGAVKKRDVTGAVTGISEKDIKSRPTTDALQSMQGKVAGVDITTSERPGTLGTINIRGVRSINASNAPLYVVDGIPLMTGGIEYINPNDIESIDVLKDASATAIYGSRGANGVVIVTTKQGKSGRTSLNVNVSTTAEKLVDREKMFNAQDYITFRRWAYYYKNPATYPRGDQPTVANDKVIFLATSDPSAWANISRGWASGKWDGSQVQTTDWFGMVTQTGITKNLNLSVSGGSEKVKSYTSFGYLGNTGTQKGQSYKRYTANSNIDVSATKWFSFGSNVTVSYSVQEYGQSKTGATTVSSSSSIYESARALFPYAVPYDSLGNRIFYPGGDISFKNVANEWTLNQDQRTMLRAFGSFYGQIDFGAIHPVLKDLKYRVNFGPDYSTYKDGTYIDANSVISSGSNAASLTKATTVSYTLDHLIYYNKSIGNHDIGLTLLASQTKFKTDSSYIAANGVAFGSQRWNALSKSYIPAANLTGYTSGLTESQLQSLMARLNYSFNGKYLLTVSARRDGASQLAEGHKYSWFPSMAVAWKINDENFMKNVTWVNDFKLRFGVGVTGNSSINPYTTQGAVTSLFYPYISTITAGSIPSLTLANQSVGWEKTTQYNVGIDFSVLNRRITGSLDVYKSKTTDLLFQVLIPTVTGYTNTFENVGETANKGIDLSISTVNIRSRNFSWTTNASISWQKDKIVTLSNGKQDDINNNLFIGRSIGVIYGYKGAGLWHVQDSATYRQFNTNGSSFTPGNARPVDIDGDNKIDANHDRTIIGNTRPRWIVGMTNTVTYKSFELSIFLYGRLKYMYNTGGEAETARPVQRKINYYNENNMNAEYQKPFYSEGSGDPYYVVLGYKDASFIKIRNISLGYSLDGKALKVAGISNIKAYVQIANPGMLFSKIDWLDMDVVTSTFNGATYNKGITLGINASF</sequence>
<evidence type="ECO:0000256" key="5">
    <source>
        <dbReference type="ARBA" id="ARBA00023136"/>
    </source>
</evidence>
<name>A0A1V9G043_9BACT</name>
<dbReference type="SUPFAM" id="SSF49464">
    <property type="entry name" value="Carboxypeptidase regulatory domain-like"/>
    <property type="match status" value="1"/>
</dbReference>
<evidence type="ECO:0000256" key="6">
    <source>
        <dbReference type="ARBA" id="ARBA00023237"/>
    </source>
</evidence>
<keyword evidence="3 7" id="KW-1134">Transmembrane beta strand</keyword>
<evidence type="ECO:0000256" key="8">
    <source>
        <dbReference type="SAM" id="SignalP"/>
    </source>
</evidence>
<comment type="caution">
    <text evidence="10">The sequence shown here is derived from an EMBL/GenBank/DDBJ whole genome shotgun (WGS) entry which is preliminary data.</text>
</comment>
<dbReference type="InterPro" id="IPR037066">
    <property type="entry name" value="Plug_dom_sf"/>
</dbReference>
<evidence type="ECO:0000256" key="2">
    <source>
        <dbReference type="ARBA" id="ARBA00022448"/>
    </source>
</evidence>
<dbReference type="PROSITE" id="PS52016">
    <property type="entry name" value="TONB_DEPENDENT_REC_3"/>
    <property type="match status" value="1"/>
</dbReference>
<keyword evidence="2 7" id="KW-0813">Transport</keyword>
<dbReference type="InterPro" id="IPR023997">
    <property type="entry name" value="TonB-dep_OMP_SusC/RagA_CS"/>
</dbReference>
<dbReference type="Pfam" id="PF13715">
    <property type="entry name" value="CarbopepD_reg_2"/>
    <property type="match status" value="1"/>
</dbReference>
<dbReference type="NCBIfam" id="TIGR04057">
    <property type="entry name" value="SusC_RagA_signa"/>
    <property type="match status" value="1"/>
</dbReference>
<accession>A0A1V9G043</accession>
<dbReference type="NCBIfam" id="TIGR04056">
    <property type="entry name" value="OMP_RagA_SusC"/>
    <property type="match status" value="1"/>
</dbReference>
<keyword evidence="11" id="KW-1185">Reference proteome</keyword>
<keyword evidence="4 7" id="KW-0812">Transmembrane</keyword>
<dbReference type="STRING" id="1703345.A3860_21305"/>
<evidence type="ECO:0000256" key="3">
    <source>
        <dbReference type="ARBA" id="ARBA00022452"/>
    </source>
</evidence>